<evidence type="ECO:0000256" key="1">
    <source>
        <dbReference type="ARBA" id="ARBA00023002"/>
    </source>
</evidence>
<evidence type="ECO:0000313" key="3">
    <source>
        <dbReference type="EMBL" id="KKL91842.1"/>
    </source>
</evidence>
<dbReference type="Pfam" id="PF01266">
    <property type="entry name" value="DAO"/>
    <property type="match status" value="1"/>
</dbReference>
<keyword evidence="1" id="KW-0560">Oxidoreductase</keyword>
<gene>
    <name evidence="3" type="ORF">LCGC14_1890670</name>
</gene>
<feature type="domain" description="FAD dependent oxidoreductase" evidence="2">
    <location>
        <begin position="2"/>
        <end position="364"/>
    </location>
</feature>
<accession>A0A0F9IXT1</accession>
<name>A0A0F9IXT1_9ZZZZ</name>
<dbReference type="InterPro" id="IPR006076">
    <property type="entry name" value="FAD-dep_OxRdtase"/>
</dbReference>
<dbReference type="PANTHER" id="PTHR13847">
    <property type="entry name" value="SARCOSINE DEHYDROGENASE-RELATED"/>
    <property type="match status" value="1"/>
</dbReference>
<dbReference type="Gene3D" id="3.30.9.10">
    <property type="entry name" value="D-Amino Acid Oxidase, subunit A, domain 2"/>
    <property type="match status" value="1"/>
</dbReference>
<comment type="caution">
    <text evidence="3">The sequence shown here is derived from an EMBL/GenBank/DDBJ whole genome shotgun (WGS) entry which is preliminary data.</text>
</comment>
<dbReference type="InterPro" id="IPR036188">
    <property type="entry name" value="FAD/NAD-bd_sf"/>
</dbReference>
<proteinExistence type="predicted"/>
<dbReference type="EMBL" id="LAZR01019626">
    <property type="protein sequence ID" value="KKL91842.1"/>
    <property type="molecule type" value="Genomic_DNA"/>
</dbReference>
<protein>
    <recommendedName>
        <fullName evidence="2">FAD dependent oxidoreductase domain-containing protein</fullName>
    </recommendedName>
</protein>
<evidence type="ECO:0000259" key="2">
    <source>
        <dbReference type="Pfam" id="PF01266"/>
    </source>
</evidence>
<dbReference type="PANTHER" id="PTHR13847:SF287">
    <property type="entry name" value="FAD-DEPENDENT OXIDOREDUCTASE DOMAIN-CONTAINING PROTEIN 1"/>
    <property type="match status" value="1"/>
</dbReference>
<dbReference type="AlphaFoldDB" id="A0A0F9IXT1"/>
<dbReference type="GO" id="GO:0016491">
    <property type="term" value="F:oxidoreductase activity"/>
    <property type="evidence" value="ECO:0007669"/>
    <property type="project" value="UniProtKB-KW"/>
</dbReference>
<organism evidence="3">
    <name type="scientific">marine sediment metagenome</name>
    <dbReference type="NCBI Taxonomy" id="412755"/>
    <lineage>
        <taxon>unclassified sequences</taxon>
        <taxon>metagenomes</taxon>
        <taxon>ecological metagenomes</taxon>
    </lineage>
</organism>
<dbReference type="GO" id="GO:0005737">
    <property type="term" value="C:cytoplasm"/>
    <property type="evidence" value="ECO:0007669"/>
    <property type="project" value="TreeGrafter"/>
</dbReference>
<dbReference type="Gene3D" id="3.50.50.60">
    <property type="entry name" value="FAD/NAD(P)-binding domain"/>
    <property type="match status" value="1"/>
</dbReference>
<sequence>MVVGGGVIGSSVAYCLAKKGVKVIVVEKKEGLSFGASGANQGGCPLQLFESPVLELARESLKLYKNLAEEIGCDIEYENVGSLVCSVDEKQYPDMKKHFQNKQAEGINVRLIEGQQLRKLEPTLGEDIIVGVEEWDSWMVNPFKVNYGFAYAARKLGTEFLFSSQVKKIERDKERVVSVVTDREKIKTRFLVNAAGAWASEIGEMLGLTIPVRARRGQIIITEPVPVNERWRYILDADYLITAFDLAAIEKSKDPRIKLGVAGSYIQEKSGNWTIGSSRDFAGYDNRVTIQTLKHMAKRATKFMPKLKDISCIRTFAGLRPFCYGDGLPILSKTKNPQNFVIATGHAGKGMTLAPITGKLIAELITESRTSLSIDAFSFSRFKNIN</sequence>
<reference evidence="3" key="1">
    <citation type="journal article" date="2015" name="Nature">
        <title>Complex archaea that bridge the gap between prokaryotes and eukaryotes.</title>
        <authorList>
            <person name="Spang A."/>
            <person name="Saw J.H."/>
            <person name="Jorgensen S.L."/>
            <person name="Zaremba-Niedzwiedzka K."/>
            <person name="Martijn J."/>
            <person name="Lind A.E."/>
            <person name="van Eijk R."/>
            <person name="Schleper C."/>
            <person name="Guy L."/>
            <person name="Ettema T.J."/>
        </authorList>
    </citation>
    <scope>NUCLEOTIDE SEQUENCE</scope>
</reference>
<dbReference type="SUPFAM" id="SSF51905">
    <property type="entry name" value="FAD/NAD(P)-binding domain"/>
    <property type="match status" value="1"/>
</dbReference>
<dbReference type="SUPFAM" id="SSF54373">
    <property type="entry name" value="FAD-linked reductases, C-terminal domain"/>
    <property type="match status" value="1"/>
</dbReference>